<keyword evidence="5" id="KW-0479">Metal-binding</keyword>
<dbReference type="InterPro" id="IPR001347">
    <property type="entry name" value="SIS_dom"/>
</dbReference>
<evidence type="ECO:0000256" key="7">
    <source>
        <dbReference type="PROSITE-ProRule" id="PRU00703"/>
    </source>
</evidence>
<dbReference type="Gene3D" id="3.10.580.10">
    <property type="entry name" value="CBS-domain"/>
    <property type="match status" value="1"/>
</dbReference>
<keyword evidence="2" id="KW-0677">Repeat</keyword>
<dbReference type="EMBL" id="JACICY010000001">
    <property type="protein sequence ID" value="MBB3859399.1"/>
    <property type="molecule type" value="Genomic_DNA"/>
</dbReference>
<dbReference type="RefSeq" id="WP_183611651.1">
    <property type="nucleotide sequence ID" value="NZ_JACICY010000001.1"/>
</dbReference>
<feature type="site" description="Catalytically relevant" evidence="6">
    <location>
        <position position="159"/>
    </location>
</feature>
<dbReference type="Pfam" id="PF01380">
    <property type="entry name" value="SIS"/>
    <property type="match status" value="1"/>
</dbReference>
<feature type="site" description="Catalytically relevant" evidence="6">
    <location>
        <position position="66"/>
    </location>
</feature>
<keyword evidence="11" id="KW-1185">Reference proteome</keyword>
<dbReference type="InterPro" id="IPR004800">
    <property type="entry name" value="KdsD/KpsF-type"/>
</dbReference>
<dbReference type="PROSITE" id="PS51464">
    <property type="entry name" value="SIS"/>
    <property type="match status" value="1"/>
</dbReference>
<comment type="caution">
    <text evidence="10">The sequence shown here is derived from an EMBL/GenBank/DDBJ whole genome shotgun (WGS) entry which is preliminary data.</text>
</comment>
<name>A0A7W6EV52_9SPHN</name>
<dbReference type="GO" id="GO:1901135">
    <property type="term" value="P:carbohydrate derivative metabolic process"/>
    <property type="evidence" value="ECO:0007669"/>
    <property type="project" value="InterPro"/>
</dbReference>
<dbReference type="Pfam" id="PF00571">
    <property type="entry name" value="CBS"/>
    <property type="match status" value="2"/>
</dbReference>
<dbReference type="EC" id="5.3.1.13" evidence="10"/>
<dbReference type="SUPFAM" id="SSF53697">
    <property type="entry name" value="SIS domain"/>
    <property type="match status" value="1"/>
</dbReference>
<dbReference type="PANTHER" id="PTHR42745:SF1">
    <property type="entry name" value="ARABINOSE 5-PHOSPHATE ISOMERASE KDSD"/>
    <property type="match status" value="1"/>
</dbReference>
<dbReference type="GO" id="GO:0097367">
    <property type="term" value="F:carbohydrate derivative binding"/>
    <property type="evidence" value="ECO:0007669"/>
    <property type="project" value="InterPro"/>
</dbReference>
<reference evidence="10 11" key="1">
    <citation type="submission" date="2020-08" db="EMBL/GenBank/DDBJ databases">
        <title>Genomic Encyclopedia of Type Strains, Phase IV (KMG-IV): sequencing the most valuable type-strain genomes for metagenomic binning, comparative biology and taxonomic classification.</title>
        <authorList>
            <person name="Goeker M."/>
        </authorList>
    </citation>
    <scope>NUCLEOTIDE SEQUENCE [LARGE SCALE GENOMIC DNA]</scope>
    <source>
        <strain evidence="10 11">DSM 14552</strain>
    </source>
</reference>
<feature type="binding site" evidence="5">
    <location>
        <position position="89"/>
    </location>
    <ligand>
        <name>Zn(2+)</name>
        <dbReference type="ChEBI" id="CHEBI:29105"/>
    </ligand>
</feature>
<evidence type="ECO:0000256" key="5">
    <source>
        <dbReference type="PIRSR" id="PIRSR004692-2"/>
    </source>
</evidence>
<feature type="site" description="Catalytically relevant" evidence="6">
    <location>
        <position position="118"/>
    </location>
</feature>
<feature type="domain" description="CBS" evidence="8">
    <location>
        <begin position="216"/>
        <end position="276"/>
    </location>
</feature>
<dbReference type="GO" id="GO:0046872">
    <property type="term" value="F:metal ion binding"/>
    <property type="evidence" value="ECO:0007669"/>
    <property type="project" value="UniProtKB-KW"/>
</dbReference>
<evidence type="ECO:0000256" key="4">
    <source>
        <dbReference type="PIRNR" id="PIRNR004692"/>
    </source>
</evidence>
<evidence type="ECO:0000259" key="9">
    <source>
        <dbReference type="PROSITE" id="PS51464"/>
    </source>
</evidence>
<keyword evidence="5" id="KW-0862">Zinc</keyword>
<dbReference type="SMART" id="SM00116">
    <property type="entry name" value="CBS"/>
    <property type="match status" value="2"/>
</dbReference>
<evidence type="ECO:0000259" key="8">
    <source>
        <dbReference type="PROSITE" id="PS51371"/>
    </source>
</evidence>
<dbReference type="CDD" id="cd04604">
    <property type="entry name" value="CBS_pair_SIS_assoc"/>
    <property type="match status" value="1"/>
</dbReference>
<comment type="similarity">
    <text evidence="1 4">Belongs to the SIS family. GutQ/KpsF subfamily.</text>
</comment>
<keyword evidence="3 7" id="KW-0129">CBS domain</keyword>
<evidence type="ECO:0000256" key="3">
    <source>
        <dbReference type="ARBA" id="ARBA00023122"/>
    </source>
</evidence>
<dbReference type="InterPro" id="IPR046348">
    <property type="entry name" value="SIS_dom_sf"/>
</dbReference>
<dbReference type="InterPro" id="IPR035474">
    <property type="entry name" value="SIS_Kpsf"/>
</dbReference>
<dbReference type="CDD" id="cd05014">
    <property type="entry name" value="SIS_Kpsf"/>
    <property type="match status" value="1"/>
</dbReference>
<evidence type="ECO:0000313" key="11">
    <source>
        <dbReference type="Proteomes" id="UP000562395"/>
    </source>
</evidence>
<dbReference type="GO" id="GO:0005975">
    <property type="term" value="P:carbohydrate metabolic process"/>
    <property type="evidence" value="ECO:0007669"/>
    <property type="project" value="InterPro"/>
</dbReference>
<dbReference type="InterPro" id="IPR000644">
    <property type="entry name" value="CBS_dom"/>
</dbReference>
<dbReference type="Proteomes" id="UP000562395">
    <property type="component" value="Unassembled WGS sequence"/>
</dbReference>
<organism evidence="10 11">
    <name type="scientific">Novosphingobium hassiacum</name>
    <dbReference type="NCBI Taxonomy" id="173676"/>
    <lineage>
        <taxon>Bacteria</taxon>
        <taxon>Pseudomonadati</taxon>
        <taxon>Pseudomonadota</taxon>
        <taxon>Alphaproteobacteria</taxon>
        <taxon>Sphingomonadales</taxon>
        <taxon>Sphingomonadaceae</taxon>
        <taxon>Novosphingobium</taxon>
    </lineage>
</organism>
<dbReference type="FunFam" id="3.40.50.10490:FF:000011">
    <property type="entry name" value="Arabinose 5-phosphate isomerase"/>
    <property type="match status" value="1"/>
</dbReference>
<dbReference type="SUPFAM" id="SSF54631">
    <property type="entry name" value="CBS-domain pair"/>
    <property type="match status" value="1"/>
</dbReference>
<dbReference type="NCBIfam" id="TIGR00393">
    <property type="entry name" value="kpsF"/>
    <property type="match status" value="1"/>
</dbReference>
<dbReference type="InterPro" id="IPR050986">
    <property type="entry name" value="GutQ/KpsF_isomerases"/>
</dbReference>
<accession>A0A7W6EV52</accession>
<proteinExistence type="inferred from homology"/>
<dbReference type="PANTHER" id="PTHR42745">
    <property type="match status" value="1"/>
</dbReference>
<dbReference type="InterPro" id="IPR046342">
    <property type="entry name" value="CBS_dom_sf"/>
</dbReference>
<evidence type="ECO:0000313" key="10">
    <source>
        <dbReference type="EMBL" id="MBB3859399.1"/>
    </source>
</evidence>
<keyword evidence="10" id="KW-0413">Isomerase</keyword>
<dbReference type="GO" id="GO:0019146">
    <property type="term" value="F:arabinose-5-phosphate isomerase activity"/>
    <property type="evidence" value="ECO:0007669"/>
    <property type="project" value="UniProtKB-EC"/>
</dbReference>
<dbReference type="PIRSF" id="PIRSF004692">
    <property type="entry name" value="KdsD_KpsF"/>
    <property type="match status" value="1"/>
</dbReference>
<feature type="site" description="Catalytically relevant" evidence="6">
    <location>
        <position position="200"/>
    </location>
</feature>
<dbReference type="AlphaFoldDB" id="A0A7W6EV52"/>
<evidence type="ECO:0000256" key="6">
    <source>
        <dbReference type="PIRSR" id="PIRSR004692-3"/>
    </source>
</evidence>
<feature type="domain" description="CBS" evidence="8">
    <location>
        <begin position="281"/>
        <end position="332"/>
    </location>
</feature>
<dbReference type="Gene3D" id="3.40.50.10490">
    <property type="entry name" value="Glucose-6-phosphate isomerase like protein, domain 1"/>
    <property type="match status" value="1"/>
</dbReference>
<evidence type="ECO:0000256" key="1">
    <source>
        <dbReference type="ARBA" id="ARBA00008165"/>
    </source>
</evidence>
<evidence type="ECO:0000256" key="2">
    <source>
        <dbReference type="ARBA" id="ARBA00022737"/>
    </source>
</evidence>
<sequence length="332" mass="35579">MKIDMSTRKTAPTYTESALKTIETEIHALDSLKVVLETSSFRLSLDRAIEAMARTHGRVIVSGMGKSGHIGRKIAATLRSTGTPALFLHPGEASHGDLGLITENDVVFAITWSGETSELGDIFHYCNRFGVTLIVATAWPKSTAARAADICLALPLVREACPNDLAPTSSTTLQLVLGDVLAVALIEARGFTPSDFRVFHPGGQLGAQLLAVDQVMGTDGAIPKVRREASLSSATIEMSRKRYGATAVVDEHDMLIGVFTDGDLRRCIAVHNLEDQIGLHMSPSPVTVRTGTLCSEALRIMNENAVSVIFVVDDGRLVGVAHMHDIVRTGIV</sequence>
<dbReference type="PROSITE" id="PS51371">
    <property type="entry name" value="CBS"/>
    <property type="match status" value="2"/>
</dbReference>
<feature type="domain" description="SIS" evidence="9">
    <location>
        <begin position="48"/>
        <end position="191"/>
    </location>
</feature>
<protein>
    <submittedName>
        <fullName evidence="10">Arabinose-5-phosphate isomerase</fullName>
        <ecNumber evidence="10">5.3.1.13</ecNumber>
    </submittedName>
</protein>
<gene>
    <name evidence="10" type="ORF">GGQ88_000639</name>
</gene>